<accession>A0A443RZL4</accession>
<proteinExistence type="predicted"/>
<reference evidence="1 2" key="1">
    <citation type="journal article" date="2018" name="Gigascience">
        <title>Genomes of trombidid mites reveal novel predicted allergens and laterally-transferred genes associated with secondary metabolism.</title>
        <authorList>
            <person name="Dong X."/>
            <person name="Chaisiri K."/>
            <person name="Xia D."/>
            <person name="Armstrong S.D."/>
            <person name="Fang Y."/>
            <person name="Donnelly M.J."/>
            <person name="Kadowaki T."/>
            <person name="McGarry J.W."/>
            <person name="Darby A.C."/>
            <person name="Makepeace B.L."/>
        </authorList>
    </citation>
    <scope>NUCLEOTIDE SEQUENCE [LARGE SCALE GENOMIC DNA]</scope>
    <source>
        <strain evidence="1">UoL-UT</strain>
    </source>
</reference>
<dbReference type="VEuPathDB" id="VectorBase:LDEU011333"/>
<evidence type="ECO:0000313" key="2">
    <source>
        <dbReference type="Proteomes" id="UP000288716"/>
    </source>
</evidence>
<name>A0A443RZL4_9ACAR</name>
<keyword evidence="2" id="KW-1185">Reference proteome</keyword>
<dbReference type="Proteomes" id="UP000288716">
    <property type="component" value="Unassembled WGS sequence"/>
</dbReference>
<comment type="caution">
    <text evidence="1">The sequence shown here is derived from an EMBL/GenBank/DDBJ whole genome shotgun (WGS) entry which is preliminary data.</text>
</comment>
<organism evidence="1 2">
    <name type="scientific">Leptotrombidium deliense</name>
    <dbReference type="NCBI Taxonomy" id="299467"/>
    <lineage>
        <taxon>Eukaryota</taxon>
        <taxon>Metazoa</taxon>
        <taxon>Ecdysozoa</taxon>
        <taxon>Arthropoda</taxon>
        <taxon>Chelicerata</taxon>
        <taxon>Arachnida</taxon>
        <taxon>Acari</taxon>
        <taxon>Acariformes</taxon>
        <taxon>Trombidiformes</taxon>
        <taxon>Prostigmata</taxon>
        <taxon>Anystina</taxon>
        <taxon>Parasitengona</taxon>
        <taxon>Trombiculoidea</taxon>
        <taxon>Trombiculidae</taxon>
        <taxon>Leptotrombidium</taxon>
    </lineage>
</organism>
<sequence length="10" mass="1270">MLIVMTYNVW</sequence>
<gene>
    <name evidence="1" type="ORF">B4U80_09601</name>
</gene>
<evidence type="ECO:0000313" key="1">
    <source>
        <dbReference type="EMBL" id="RWS20707.1"/>
    </source>
</evidence>
<protein>
    <submittedName>
        <fullName evidence="1">Uncharacterized protein</fullName>
    </submittedName>
</protein>
<dbReference type="EMBL" id="NCKV01015929">
    <property type="protein sequence ID" value="RWS20707.1"/>
    <property type="molecule type" value="Genomic_DNA"/>
</dbReference>